<evidence type="ECO:0000313" key="3">
    <source>
        <dbReference type="RefSeq" id="XP_018336777.1"/>
    </source>
</evidence>
<dbReference type="CTD" id="41920"/>
<dbReference type="InterPro" id="IPR019188">
    <property type="entry name" value="SNAPC1"/>
</dbReference>
<sequence>METDEDEREPTVGTAQIRNLVEFKRYEARLQGACQYDFEKVLLQYASKNVFSYPAFSKIWKESNLNLLFAGQQYGDDIGRFTEICMYTALKLFIFPKDIYTEVGAFYLLYALYYRQPVKDFIKIRFTHRAYKNLMKLVNKMRTKKQYDFLYIYGRLRLVKAFYYVATVTPLGISSNEMNLQEITPDTFINRKIDLTERITNLLAENLDDIRQIQSEYVTAVRQCSLQYPDLEISSDLSFMQETEQLENCVKTGGIIHFVHSSDTNTQSVDKRKSELKKRAYQQTNKTYREKLSDKSANYLRLLKSEPLKDDPDN</sequence>
<dbReference type="GO" id="GO:0042795">
    <property type="term" value="P:snRNA transcription by RNA polymerase II"/>
    <property type="evidence" value="ECO:0007669"/>
    <property type="project" value="TreeGrafter"/>
</dbReference>
<dbReference type="OrthoDB" id="20127at2759"/>
<dbReference type="PANTHER" id="PTHR15131">
    <property type="entry name" value="SMALL NUCLEAR RNA ACTIVATING COMPLEX, POLYPEPTIDE 1"/>
    <property type="match status" value="1"/>
</dbReference>
<reference evidence="3" key="1">
    <citation type="submission" date="2025-08" db="UniProtKB">
        <authorList>
            <consortium name="RefSeq"/>
        </authorList>
    </citation>
    <scope>IDENTIFICATION</scope>
    <source>
        <tissue evidence="3">Entire body</tissue>
    </source>
</reference>
<dbReference type="KEGG" id="apln:108745167"/>
<feature type="region of interest" description="Disordered" evidence="1">
    <location>
        <begin position="269"/>
        <end position="288"/>
    </location>
</feature>
<name>A0A1W4XVG2_AGRPL</name>
<dbReference type="GeneID" id="108745167"/>
<dbReference type="RefSeq" id="XP_018336777.1">
    <property type="nucleotide sequence ID" value="XM_018481275.2"/>
</dbReference>
<dbReference type="STRING" id="224129.A0A1W4XVG2"/>
<proteinExistence type="predicted"/>
<dbReference type="GO" id="GO:0042796">
    <property type="term" value="P:snRNA transcription by RNA polymerase III"/>
    <property type="evidence" value="ECO:0007669"/>
    <property type="project" value="TreeGrafter"/>
</dbReference>
<accession>A0A1W4XVG2</accession>
<dbReference type="GO" id="GO:0019185">
    <property type="term" value="C:snRNA-activating protein complex"/>
    <property type="evidence" value="ECO:0007669"/>
    <property type="project" value="TreeGrafter"/>
</dbReference>
<dbReference type="PANTHER" id="PTHR15131:SF3">
    <property type="entry name" value="SNRNA-ACTIVATING PROTEIN COMPLEX SUBUNIT 1"/>
    <property type="match status" value="1"/>
</dbReference>
<dbReference type="Proteomes" id="UP000192223">
    <property type="component" value="Unplaced"/>
</dbReference>
<organism evidence="2 3">
    <name type="scientific">Agrilus planipennis</name>
    <name type="common">Emerald ash borer</name>
    <name type="synonym">Agrilus marcopoli</name>
    <dbReference type="NCBI Taxonomy" id="224129"/>
    <lineage>
        <taxon>Eukaryota</taxon>
        <taxon>Metazoa</taxon>
        <taxon>Ecdysozoa</taxon>
        <taxon>Arthropoda</taxon>
        <taxon>Hexapoda</taxon>
        <taxon>Insecta</taxon>
        <taxon>Pterygota</taxon>
        <taxon>Neoptera</taxon>
        <taxon>Endopterygota</taxon>
        <taxon>Coleoptera</taxon>
        <taxon>Polyphaga</taxon>
        <taxon>Elateriformia</taxon>
        <taxon>Buprestoidea</taxon>
        <taxon>Buprestidae</taxon>
        <taxon>Agrilinae</taxon>
        <taxon>Agrilus</taxon>
    </lineage>
</organism>
<dbReference type="AlphaFoldDB" id="A0A1W4XVG2"/>
<dbReference type="Pfam" id="PF09808">
    <property type="entry name" value="SNAPC1"/>
    <property type="match status" value="1"/>
</dbReference>
<evidence type="ECO:0000256" key="1">
    <source>
        <dbReference type="SAM" id="MobiDB-lite"/>
    </source>
</evidence>
<gene>
    <name evidence="3" type="primary">LOC108745167</name>
</gene>
<dbReference type="GO" id="GO:0043565">
    <property type="term" value="F:sequence-specific DNA binding"/>
    <property type="evidence" value="ECO:0007669"/>
    <property type="project" value="TreeGrafter"/>
</dbReference>
<keyword evidence="2" id="KW-1185">Reference proteome</keyword>
<dbReference type="InParanoid" id="A0A1W4XVG2"/>
<evidence type="ECO:0000313" key="2">
    <source>
        <dbReference type="Proteomes" id="UP000192223"/>
    </source>
</evidence>
<protein>
    <submittedName>
        <fullName evidence="3">snRNA-activating protein complex subunit 1 isoform X1</fullName>
    </submittedName>
</protein>